<organism evidence="5 6">
    <name type="scientific">Larkinella rosea</name>
    <dbReference type="NCBI Taxonomy" id="2025312"/>
    <lineage>
        <taxon>Bacteria</taxon>
        <taxon>Pseudomonadati</taxon>
        <taxon>Bacteroidota</taxon>
        <taxon>Cytophagia</taxon>
        <taxon>Cytophagales</taxon>
        <taxon>Spirosomataceae</taxon>
        <taxon>Larkinella</taxon>
    </lineage>
</organism>
<evidence type="ECO:0000256" key="3">
    <source>
        <dbReference type="ARBA" id="ARBA00023295"/>
    </source>
</evidence>
<dbReference type="InterPro" id="IPR002241">
    <property type="entry name" value="Glyco_hydro_27"/>
</dbReference>
<comment type="similarity">
    <text evidence="1">Belongs to the glycosyl hydrolase 27 family.</text>
</comment>
<accession>A0A3P1C0P0</accession>
<evidence type="ECO:0000256" key="4">
    <source>
        <dbReference type="SAM" id="SignalP"/>
    </source>
</evidence>
<evidence type="ECO:0000256" key="2">
    <source>
        <dbReference type="ARBA" id="ARBA00022801"/>
    </source>
</evidence>
<dbReference type="RefSeq" id="WP_124869952.1">
    <property type="nucleotide sequence ID" value="NZ_RQJO01000007.1"/>
</dbReference>
<sequence>MSLRIRLIALCWIFCQTAFAVKPPQPKGLISIPYGKNDRIEYHLRSGVFDLIVDAKTVISGAYAEVKNKDAVLNSKDYPTRKHSKTAIRDGFGVGQKHSIVLTRKGFPTLQQIFYVYPDRKFFFAEVLINGNDLKSNYMAPIVAGKADIGVQGDNRSLFVPFDNDAFVSYDSQPVQAGQSTTSSEVAAVYENYTRKGLIIGSVEHLNWKTGILSAGDGQQLTNLKAWGGLSDEKITRDKIPHGFLSGRSIKSPKLFVGFYDDWRDGLEAYGKANRIAENPYVFNWEKPTPFGWNSWGAIKSKISFDKAVNVVDFFADSLSGFRNDNTAYIDLDSFWDNFFSGGLNGDFSKLKEFADYCKKKGLQPGVYWAPFTDWGWKSQKVRRAEGGDYLFSDLWTKAHGKYHDFDGGRALDPTHPGTKQRVAFAIKKLKDCGFKMIKIDFLGHAAIESDGFYDPSVTTGMQAFRQGMEHLIDQLDGQMLVYAAISPNLAMGRYAHTRRIACDAWKTIKDTKYTMNSLTYGWWQTYVYNYIDADHIVFGEESEGANRARLTSGVITGTFITGDDYSVQGPWSSRARQLLQNQPILELAKNGVAFKPVEGNAGNSAAELFVREIKGEWFLAVFNYEDYPKEYIIDLARIGLDGSAVYLTSELFQNTTTTTINTLRTSLAGGDAAIFKLVRK</sequence>
<proteinExistence type="inferred from homology"/>
<keyword evidence="3" id="KW-0326">Glycosidase</keyword>
<dbReference type="InterPro" id="IPR013785">
    <property type="entry name" value="Aldolase_TIM"/>
</dbReference>
<dbReference type="GO" id="GO:0005975">
    <property type="term" value="P:carbohydrate metabolic process"/>
    <property type="evidence" value="ECO:0007669"/>
    <property type="project" value="InterPro"/>
</dbReference>
<dbReference type="OrthoDB" id="1031955at2"/>
<dbReference type="AlphaFoldDB" id="A0A3P1C0P0"/>
<dbReference type="Proteomes" id="UP000271925">
    <property type="component" value="Unassembled WGS sequence"/>
</dbReference>
<keyword evidence="4" id="KW-0732">Signal</keyword>
<dbReference type="SUPFAM" id="SSF51445">
    <property type="entry name" value="(Trans)glycosidases"/>
    <property type="match status" value="1"/>
</dbReference>
<evidence type="ECO:0000313" key="5">
    <source>
        <dbReference type="EMBL" id="RRB06623.1"/>
    </source>
</evidence>
<dbReference type="EMBL" id="RQJO01000007">
    <property type="protein sequence ID" value="RRB06623.1"/>
    <property type="molecule type" value="Genomic_DNA"/>
</dbReference>
<dbReference type="PANTHER" id="PTHR11452">
    <property type="entry name" value="ALPHA-GALACTOSIDASE/ALPHA-N-ACETYLGALACTOSAMINIDASE"/>
    <property type="match status" value="1"/>
</dbReference>
<dbReference type="GO" id="GO:0004553">
    <property type="term" value="F:hydrolase activity, hydrolyzing O-glycosyl compounds"/>
    <property type="evidence" value="ECO:0007669"/>
    <property type="project" value="InterPro"/>
</dbReference>
<evidence type="ECO:0000256" key="1">
    <source>
        <dbReference type="ARBA" id="ARBA00009743"/>
    </source>
</evidence>
<dbReference type="Gene3D" id="3.20.20.70">
    <property type="entry name" value="Aldolase class I"/>
    <property type="match status" value="1"/>
</dbReference>
<keyword evidence="2" id="KW-0378">Hydrolase</keyword>
<feature type="chain" id="PRO_5018207677" evidence="4">
    <location>
        <begin position="21"/>
        <end position="681"/>
    </location>
</feature>
<comment type="caution">
    <text evidence="5">The sequence shown here is derived from an EMBL/GenBank/DDBJ whole genome shotgun (WGS) entry which is preliminary data.</text>
</comment>
<feature type="signal peptide" evidence="4">
    <location>
        <begin position="1"/>
        <end position="20"/>
    </location>
</feature>
<dbReference type="SUPFAM" id="SSF51011">
    <property type="entry name" value="Glycosyl hydrolase domain"/>
    <property type="match status" value="1"/>
</dbReference>
<dbReference type="PANTHER" id="PTHR11452:SF75">
    <property type="entry name" value="ALPHA-GALACTOSIDASE MEL1"/>
    <property type="match status" value="1"/>
</dbReference>
<name>A0A3P1C0P0_9BACT</name>
<evidence type="ECO:0000313" key="6">
    <source>
        <dbReference type="Proteomes" id="UP000271925"/>
    </source>
</evidence>
<keyword evidence="6" id="KW-1185">Reference proteome</keyword>
<protein>
    <submittedName>
        <fullName evidence="5">Alpha-galactosidase</fullName>
    </submittedName>
</protein>
<gene>
    <name evidence="5" type="ORF">EHT25_02160</name>
</gene>
<reference evidence="5 6" key="1">
    <citation type="submission" date="2018-11" db="EMBL/GenBank/DDBJ databases">
        <authorList>
            <person name="Zhou Z."/>
            <person name="Wang G."/>
        </authorList>
    </citation>
    <scope>NUCLEOTIDE SEQUENCE [LARGE SCALE GENOMIC DNA]</scope>
    <source>
        <strain evidence="5 6">KCTC52004</strain>
    </source>
</reference>
<dbReference type="InterPro" id="IPR017853">
    <property type="entry name" value="GH"/>
</dbReference>